<dbReference type="AlphaFoldDB" id="A0A1F5VED3"/>
<evidence type="ECO:0000313" key="4">
    <source>
        <dbReference type="Proteomes" id="UP000179251"/>
    </source>
</evidence>
<organism evidence="3 4">
    <name type="scientific">Candidatus Giovannonibacteria bacterium RIFCSPHIGHO2_01_FULL_45_23</name>
    <dbReference type="NCBI Taxonomy" id="1798325"/>
    <lineage>
        <taxon>Bacteria</taxon>
        <taxon>Candidatus Giovannoniibacteriota</taxon>
    </lineage>
</organism>
<name>A0A1F5VED3_9BACT</name>
<dbReference type="InterPro" id="IPR045155">
    <property type="entry name" value="Beta-lactam_cat"/>
</dbReference>
<feature type="transmembrane region" description="Helical" evidence="1">
    <location>
        <begin position="7"/>
        <end position="26"/>
    </location>
</feature>
<dbReference type="GO" id="GO:0046677">
    <property type="term" value="P:response to antibiotic"/>
    <property type="evidence" value="ECO:0007669"/>
    <property type="project" value="InterPro"/>
</dbReference>
<protein>
    <recommendedName>
        <fullName evidence="2">Beta-lactamase class A catalytic domain-containing protein</fullName>
    </recommendedName>
</protein>
<evidence type="ECO:0000256" key="1">
    <source>
        <dbReference type="SAM" id="Phobius"/>
    </source>
</evidence>
<keyword evidence="1" id="KW-1133">Transmembrane helix</keyword>
<keyword evidence="1" id="KW-0812">Transmembrane</keyword>
<dbReference type="GO" id="GO:0008800">
    <property type="term" value="F:beta-lactamase activity"/>
    <property type="evidence" value="ECO:0007669"/>
    <property type="project" value="InterPro"/>
</dbReference>
<dbReference type="InterPro" id="IPR012338">
    <property type="entry name" value="Beta-lactam/transpept-like"/>
</dbReference>
<accession>A0A1F5VED3</accession>
<dbReference type="Gene3D" id="3.40.710.10">
    <property type="entry name" value="DD-peptidase/beta-lactamase superfamily"/>
    <property type="match status" value="1"/>
</dbReference>
<comment type="caution">
    <text evidence="3">The sequence shown here is derived from an EMBL/GenBank/DDBJ whole genome shotgun (WGS) entry which is preliminary data.</text>
</comment>
<proteinExistence type="predicted"/>
<sequence>MKKIKNSYFIAAAVFILGAGIGWLMARPAAIKCAADYQWLNQALDCESKPVISKKLYLTFKNKLADQINVWKREGKTEEVAVFFRDLENGPTFGINDREKFIPASLLKMPLMLAYFKLAEDEPSLLAQKLVYNSASLALDRIQTISSEKILELDKPYTIDELIFRMAAYSDNRAYNLLFEYLTMLSPDDDLILETYNELGMVAPGDDLKLATLSTKTYSSIFRLLYNASYLSKEVSEKALEYLARADYEGGLRKGVPKNIPIAHKFSERKQGDITQLHDCGIVYYPGNPYLLCVFTKGDDFNELSDAIVTVAKMVYEEVDSRRQ</sequence>
<dbReference type="PANTHER" id="PTHR35333">
    <property type="entry name" value="BETA-LACTAMASE"/>
    <property type="match status" value="1"/>
</dbReference>
<dbReference type="Proteomes" id="UP000179251">
    <property type="component" value="Unassembled WGS sequence"/>
</dbReference>
<dbReference type="GO" id="GO:0030655">
    <property type="term" value="P:beta-lactam antibiotic catabolic process"/>
    <property type="evidence" value="ECO:0007669"/>
    <property type="project" value="InterPro"/>
</dbReference>
<dbReference type="PANTHER" id="PTHR35333:SF3">
    <property type="entry name" value="BETA-LACTAMASE-TYPE TRANSPEPTIDASE FOLD CONTAINING PROTEIN"/>
    <property type="match status" value="1"/>
</dbReference>
<gene>
    <name evidence="3" type="ORF">A2834_02890</name>
</gene>
<feature type="domain" description="Beta-lactamase class A catalytic" evidence="2">
    <location>
        <begin position="82"/>
        <end position="296"/>
    </location>
</feature>
<evidence type="ECO:0000313" key="3">
    <source>
        <dbReference type="EMBL" id="OGF61803.1"/>
    </source>
</evidence>
<dbReference type="Pfam" id="PF13354">
    <property type="entry name" value="Beta-lactamase2"/>
    <property type="match status" value="1"/>
</dbReference>
<dbReference type="STRING" id="1798325.A2834_02890"/>
<dbReference type="EMBL" id="MFHD01000025">
    <property type="protein sequence ID" value="OGF61803.1"/>
    <property type="molecule type" value="Genomic_DNA"/>
</dbReference>
<evidence type="ECO:0000259" key="2">
    <source>
        <dbReference type="Pfam" id="PF13354"/>
    </source>
</evidence>
<dbReference type="SUPFAM" id="SSF56601">
    <property type="entry name" value="beta-lactamase/transpeptidase-like"/>
    <property type="match status" value="1"/>
</dbReference>
<dbReference type="InterPro" id="IPR000871">
    <property type="entry name" value="Beta-lactam_class-A"/>
</dbReference>
<keyword evidence="1" id="KW-0472">Membrane</keyword>
<reference evidence="3 4" key="1">
    <citation type="journal article" date="2016" name="Nat. Commun.">
        <title>Thousands of microbial genomes shed light on interconnected biogeochemical processes in an aquifer system.</title>
        <authorList>
            <person name="Anantharaman K."/>
            <person name="Brown C.T."/>
            <person name="Hug L.A."/>
            <person name="Sharon I."/>
            <person name="Castelle C.J."/>
            <person name="Probst A.J."/>
            <person name="Thomas B.C."/>
            <person name="Singh A."/>
            <person name="Wilkins M.J."/>
            <person name="Karaoz U."/>
            <person name="Brodie E.L."/>
            <person name="Williams K.H."/>
            <person name="Hubbard S.S."/>
            <person name="Banfield J.F."/>
        </authorList>
    </citation>
    <scope>NUCLEOTIDE SEQUENCE [LARGE SCALE GENOMIC DNA]</scope>
</reference>